<keyword evidence="6" id="KW-0175">Coiled coil</keyword>
<feature type="domain" description="B-block binding subunit of TFIIIC" evidence="8">
    <location>
        <begin position="281"/>
        <end position="343"/>
    </location>
</feature>
<feature type="compositionally biased region" description="Basic residues" evidence="7">
    <location>
        <begin position="206"/>
        <end position="220"/>
    </location>
</feature>
<evidence type="ECO:0008006" key="12">
    <source>
        <dbReference type="Google" id="ProtNLM"/>
    </source>
</evidence>
<evidence type="ECO:0000259" key="9">
    <source>
        <dbReference type="Pfam" id="PF20222"/>
    </source>
</evidence>
<feature type="compositionally biased region" description="Basic residues" evidence="7">
    <location>
        <begin position="113"/>
        <end position="145"/>
    </location>
</feature>
<evidence type="ECO:0000256" key="2">
    <source>
        <dbReference type="ARBA" id="ARBA00022553"/>
    </source>
</evidence>
<dbReference type="Pfam" id="PF20222">
    <property type="entry name" value="DUF6581"/>
    <property type="match status" value="1"/>
</dbReference>
<feature type="compositionally biased region" description="Basic and acidic residues" evidence="7">
    <location>
        <begin position="705"/>
        <end position="719"/>
    </location>
</feature>
<feature type="region of interest" description="Disordered" evidence="7">
    <location>
        <begin position="1094"/>
        <end position="1114"/>
    </location>
</feature>
<feature type="region of interest" description="Disordered" evidence="7">
    <location>
        <begin position="698"/>
        <end position="719"/>
    </location>
</feature>
<keyword evidence="5" id="KW-0539">Nucleus</keyword>
<evidence type="ECO:0000256" key="5">
    <source>
        <dbReference type="ARBA" id="ARBA00023242"/>
    </source>
</evidence>
<comment type="caution">
    <text evidence="10">The sequence shown here is derived from an EMBL/GenBank/DDBJ whole genome shotgun (WGS) entry which is preliminary data.</text>
</comment>
<evidence type="ECO:0000259" key="8">
    <source>
        <dbReference type="Pfam" id="PF04182"/>
    </source>
</evidence>
<evidence type="ECO:0000256" key="1">
    <source>
        <dbReference type="ARBA" id="ARBA00004123"/>
    </source>
</evidence>
<dbReference type="InterPro" id="IPR036390">
    <property type="entry name" value="WH_DNA-bd_sf"/>
</dbReference>
<evidence type="ECO:0000313" key="10">
    <source>
        <dbReference type="EMBL" id="GAA5805453.1"/>
    </source>
</evidence>
<feature type="region of interest" description="Disordered" evidence="7">
    <location>
        <begin position="957"/>
        <end position="977"/>
    </location>
</feature>
<feature type="region of interest" description="Disordered" evidence="7">
    <location>
        <begin position="732"/>
        <end position="768"/>
    </location>
</feature>
<feature type="coiled-coil region" evidence="6">
    <location>
        <begin position="1253"/>
        <end position="1287"/>
    </location>
</feature>
<feature type="region of interest" description="Disordered" evidence="7">
    <location>
        <begin position="787"/>
        <end position="809"/>
    </location>
</feature>
<evidence type="ECO:0000313" key="11">
    <source>
        <dbReference type="Proteomes" id="UP001476247"/>
    </source>
</evidence>
<dbReference type="PANTHER" id="PTHR15180:SF1">
    <property type="entry name" value="GENERAL TRANSCRIPTION FACTOR 3C POLYPEPTIDE 1"/>
    <property type="match status" value="1"/>
</dbReference>
<proteinExistence type="predicted"/>
<comment type="subcellular location">
    <subcellularLocation>
        <location evidence="1">Nucleus</location>
    </subcellularLocation>
</comment>
<keyword evidence="11" id="KW-1185">Reference proteome</keyword>
<feature type="compositionally biased region" description="Polar residues" evidence="7">
    <location>
        <begin position="957"/>
        <end position="967"/>
    </location>
</feature>
<dbReference type="PANTHER" id="PTHR15180">
    <property type="entry name" value="GENERAL TRANSCRIPTION FACTOR 3C POLYPEPTIDE 1"/>
    <property type="match status" value="1"/>
</dbReference>
<keyword evidence="4" id="KW-0804">Transcription</keyword>
<protein>
    <recommendedName>
        <fullName evidence="12">B-block binding subunit of TFIIIC domain-containing protein</fullName>
    </recommendedName>
</protein>
<evidence type="ECO:0000256" key="4">
    <source>
        <dbReference type="ARBA" id="ARBA00023163"/>
    </source>
</evidence>
<sequence>MLDILLSRLREEIAIDGYSGSSIDTVWTYAETISRDITNDLGAKITPLVDDKYKSFIWDYLKLEKELEFYENVLDMGQNNINDTEPMQVETQVDEQPDEEILQDALDETIVVAKKRKQPPKAKKKTPPKKKTKPKKKAKSKKRSSARSSAVNSDDDFDASVNSDESSSEESDFEQDESDEDSENSDFDVESEENDSEIKTTIVKRQPAKNRNTKTTKKKSNISTVKPVLNRLDDVSLLSYEQVKEQYGSRLYITGTYEFQQIQLYTGVPPGANLSPNLVIILQEILRSRSRGLLQADITKIIGIDSRSTGHYCKSLEEKGCIVRNGVSTLKMRTNVCIHARFTAKQQSLDIADQEVESVPYNVNIKGETFSQARLRDDLTDLIMESPDNAILSEDVLRALAFDITRKSVRKWFNRTVDELCIKGYLKKSNFRENNKGRAHRCLHLVNLPEKKKAFEEFPLDEINFPIRIHSIRNDVPIIPTLVDCSLESQVLQVLRAAADYGATQKEIGFALNTDEGRILYKIMEKLCELTDIGLQRYGAGRLLEFEGRQRRYRYYTYRIYKRLHEGIDMEIPPLPEQEMDESKLYEADFSADTVHTIKSFKKYLSSMKSKIISVKGTSRKTEKLPADLPPKLGRPKKVAIDENGVSIPKSKYVRKTPLKSKAKATKTNTVIPSASTSSTPTLSIEVPPTGAIIVDVSTSLPAKRSSETETNEPSKKARHDADIIIDADEGTVTEQPQSSSTPVEQVSVAPPTIPTSVPIDVPNKEASTKKPARMFDIFSNTRRAAANKGKAPATPKPVEITQPTRDSVSVEKETTLTENVAAETSIALNETTASIDMNATLNNTPAITNETASSATSSTNITLGESVNTVCIDADSKKAPTLFNTNQVPNQILATTSIDTVPKKTPANTGTDTVSNEELTPISVDIDSNATPAIDTEDCVIVEPTSNQPHVTEEISQPSAVNCTKENNPETSKDSAPRLFGIFKSVPKAKETEGEDPAKKITATEKQTADLDPIFGTESINVTVTNTENSTGVAKTSTVITEESTGVTEEPVSTFKEQASISNTAEVVPMEVDNPGSSTADSAPIALVSVESPSISTPSKDTPEPIVLRGPRKSPLVFKSGSTHKISGTTKQVNVYMETRLKVLYALLQDQPMWELSQDLKAAYTEKAETMFGPIKYAVCNKTLWRSARILAERGKAKTDTLICPLWNGDTVERKILVRNDVDMNGKEYITFKKRAIERRTMQVNRTPNMSLENTPASIERLEERIARLKEELRVLQESDQVVEAKILQERIDDLSNNAQMFRPVVHSKPEAWLIARIQFGWIHARMLRIKAMYMYVYKLMTSDEDINGVDKLNRTIDTSAIVNNMTLSLMCQVVGILRPAGFIVEFTRNPDNMNLRYHELPSHVKAEVFSDKNAFRRRLRSLMASLEYLDFVKPNIWDYKKVDSQVYSSLAANYILCDKVPIKDRKRIGQPVIREHKMESASEVSNFWGELQYNCTHGQVPIPEEELEPPPDNSWVEELWRGMYHTPNWSNTSVFTRLQRKILNSYVDKVKSTTPVENTTVCLDISKETNLSVQTVRRYYEKVEVALSRKNQDRKMKEYRKKFYPTRASRKKPNPIGGRRVINLSSTRAFKQTNRKSAGTYVQSQGSLSLEDNEKIRNDSKSKGFEINLDDLNKAPVISGPANLVTVRQGRIKRSSWNSHEDDLIIYGYAIARQRANGFAVRWFPINALFPSKPSSAARHRLGRLVADPRYAEQLENATNQWARFYLEGMESGEIRDPDPTEVTNYDLLSYLAYFIKRLSEDEPVLHTPLLPSSVEVLNEHFDIGRNLLESNPYVMDDLYFSKTTLVSQMSILYSHALFARRANNEAFDNSEIAWEKENDIRERQRRILTNFSMMCLFTPTEVFDPFYSYSVIGLYPQEVFFEALKILRDHGSLILAKQERAIPGTKYTISAKFNGIMAGHLPENVFIQANRFDKFLNEEGCKIRFSPEYADSGTMVCLFDLMSEQKVNFTMANRQKRMKAIKNQLIRSRLIDRGLGYFEIDIEKAEKEPPYITQGNFEEKKLQDMDQLHFNISVENFLRNQEEQSKELLRRIIDLLEAEKDNGLTIYQLKLKLKLKDNYDDKAILLAVSLLESSDPALIFSVGFNAARYVTAAHTSTWLIRTIDATLHSSKVKLEPKDVLYPRCKSKNVVRKEFISPNLWTDINGNVTHLILNECKTSIVDFLLIKPGSSDASIYRKYQAAFDRKHLHDVLDLLVKQNVVRRVQVHQLSNFKARTSIFGKTRTLKCANETVIANASQSFYWVQPHYYRSIV</sequence>
<dbReference type="SUPFAM" id="SSF46785">
    <property type="entry name" value="Winged helix' DNA-binding domain"/>
    <property type="match status" value="1"/>
</dbReference>
<dbReference type="InterPro" id="IPR044210">
    <property type="entry name" value="Tfc3-like"/>
</dbReference>
<feature type="domain" description="Transcription factor tau subunit sfc3/Tfc3 C-terminal" evidence="9">
    <location>
        <begin position="1696"/>
        <end position="2051"/>
    </location>
</feature>
<gene>
    <name evidence="10" type="ORF">HPULCUR_010969</name>
</gene>
<keyword evidence="2" id="KW-0597">Phosphoprotein</keyword>
<dbReference type="Pfam" id="PF04182">
    <property type="entry name" value="B-block_TFIIIC"/>
    <property type="match status" value="1"/>
</dbReference>
<accession>A0ABP9YES8</accession>
<name>A0ABP9YES8_9FUNG</name>
<dbReference type="Proteomes" id="UP001476247">
    <property type="component" value="Unassembled WGS sequence"/>
</dbReference>
<feature type="compositionally biased region" description="Basic and acidic residues" evidence="7">
    <location>
        <begin position="968"/>
        <end position="977"/>
    </location>
</feature>
<keyword evidence="3" id="KW-0238">DNA-binding</keyword>
<evidence type="ECO:0000256" key="7">
    <source>
        <dbReference type="SAM" id="MobiDB-lite"/>
    </source>
</evidence>
<evidence type="ECO:0000256" key="6">
    <source>
        <dbReference type="SAM" id="Coils"/>
    </source>
</evidence>
<evidence type="ECO:0000256" key="3">
    <source>
        <dbReference type="ARBA" id="ARBA00023125"/>
    </source>
</evidence>
<dbReference type="EMBL" id="BAABUJ010000046">
    <property type="protein sequence ID" value="GAA5805453.1"/>
    <property type="molecule type" value="Genomic_DNA"/>
</dbReference>
<feature type="region of interest" description="Disordered" evidence="7">
    <location>
        <begin position="112"/>
        <end position="221"/>
    </location>
</feature>
<reference evidence="10 11" key="1">
    <citation type="submission" date="2024-04" db="EMBL/GenBank/DDBJ databases">
        <title>genome sequences of Mucor flavus KT1a and Helicostylum pulchrum KT1b strains isolation_sourced from the surface of a dry-aged beef.</title>
        <authorList>
            <person name="Toyotome T."/>
            <person name="Hosono M."/>
            <person name="Torimaru M."/>
            <person name="Fukuda K."/>
            <person name="Mikami N."/>
        </authorList>
    </citation>
    <scope>NUCLEOTIDE SEQUENCE [LARGE SCALE GENOMIC DNA]</scope>
    <source>
        <strain evidence="10 11">KT1b</strain>
    </source>
</reference>
<feature type="compositionally biased region" description="Polar residues" evidence="7">
    <location>
        <begin position="733"/>
        <end position="745"/>
    </location>
</feature>
<feature type="compositionally biased region" description="Acidic residues" evidence="7">
    <location>
        <begin position="166"/>
        <end position="195"/>
    </location>
</feature>
<dbReference type="InterPro" id="IPR007309">
    <property type="entry name" value="TFIIIC_Bblock-bd"/>
</dbReference>
<dbReference type="InterPro" id="IPR046488">
    <property type="entry name" value="Sfc3/Tfc3_C"/>
</dbReference>
<organism evidence="10 11">
    <name type="scientific">Helicostylum pulchrum</name>
    <dbReference type="NCBI Taxonomy" id="562976"/>
    <lineage>
        <taxon>Eukaryota</taxon>
        <taxon>Fungi</taxon>
        <taxon>Fungi incertae sedis</taxon>
        <taxon>Mucoromycota</taxon>
        <taxon>Mucoromycotina</taxon>
        <taxon>Mucoromycetes</taxon>
        <taxon>Mucorales</taxon>
        <taxon>Mucorineae</taxon>
        <taxon>Mucoraceae</taxon>
        <taxon>Helicostylum</taxon>
    </lineage>
</organism>